<evidence type="ECO:0000256" key="5">
    <source>
        <dbReference type="ARBA" id="ARBA00023004"/>
    </source>
</evidence>
<evidence type="ECO:0000256" key="2">
    <source>
        <dbReference type="ARBA" id="ARBA00022723"/>
    </source>
</evidence>
<keyword evidence="4 9" id="KW-0269">Exonuclease</keyword>
<accession>D1CHV3</accession>
<evidence type="ECO:0000256" key="8">
    <source>
        <dbReference type="ARBA" id="ARBA00023211"/>
    </source>
</evidence>
<comment type="cofactor">
    <cofactor evidence="9">
        <name>iron-sulfur cluster</name>
        <dbReference type="ChEBI" id="CHEBI:30408"/>
    </cofactor>
</comment>
<dbReference type="EMBL" id="CP001826">
    <property type="protein sequence ID" value="ACZ43324.1"/>
    <property type="molecule type" value="Genomic_DNA"/>
</dbReference>
<keyword evidence="7 9" id="KW-0051">Antiviral defense</keyword>
<dbReference type="KEGG" id="ttr:Tter_2429"/>
<sequence length="165" mass="19411">MSDGVTGTLVWQYLVCPRQVWLMSHEIEGEQEHDLLAEGRQIQEEYYQRSAREVSLPGMRIDRIRREKGQLVISEVKKSSRYMRAARLQVCYYLWRLQQEGVQAKGEVLVPEERKREVVELTPEAQAELEEVMRGIQEVMQAERPPDARKIRYCGSCAYEEFCWA</sequence>
<comment type="function">
    <text evidence="9">CRISPR (clustered regularly interspaced short palindromic repeat) is an adaptive immune system that provides protection against mobile genetic elements (viruses, transposable elements and conjugative plasmids). CRISPR clusters contain sequences complementary to antecedent mobile elements and target invading nucleic acids. CRISPR clusters are transcribed and processed into CRISPR RNA (crRNA).</text>
</comment>
<evidence type="ECO:0000259" key="10">
    <source>
        <dbReference type="Pfam" id="PF01930"/>
    </source>
</evidence>
<dbReference type="Pfam" id="PF01930">
    <property type="entry name" value="Cas_Cas4"/>
    <property type="match status" value="1"/>
</dbReference>
<evidence type="ECO:0000256" key="9">
    <source>
        <dbReference type="RuleBase" id="RU365022"/>
    </source>
</evidence>
<dbReference type="PANTHER" id="PTHR37168">
    <property type="entry name" value="CRISPR-ASSOCIATED EXONUCLEASE CAS4"/>
    <property type="match status" value="1"/>
</dbReference>
<dbReference type="InterPro" id="IPR011604">
    <property type="entry name" value="PDDEXK-like_dom_sf"/>
</dbReference>
<evidence type="ECO:0000256" key="1">
    <source>
        <dbReference type="ARBA" id="ARBA00022722"/>
    </source>
</evidence>
<keyword evidence="6 9" id="KW-0411">Iron-sulfur</keyword>
<keyword evidence="5 9" id="KW-0408">Iron</keyword>
<reference evidence="12" key="1">
    <citation type="journal article" date="2010" name="Stand. Genomic Sci.">
        <title>Complete genome sequence of 'Thermobaculum terrenum' type strain (YNP1).</title>
        <authorList>
            <person name="Kiss H."/>
            <person name="Cleland D."/>
            <person name="Lapidus A."/>
            <person name="Lucas S."/>
            <person name="Glavina Del Rio T."/>
            <person name="Nolan M."/>
            <person name="Tice H."/>
            <person name="Han C."/>
            <person name="Goodwin L."/>
            <person name="Pitluck S."/>
            <person name="Liolios K."/>
            <person name="Ivanova N."/>
            <person name="Mavromatis K."/>
            <person name="Ovchinnikova G."/>
            <person name="Pati A."/>
            <person name="Chen A."/>
            <person name="Palaniappan K."/>
            <person name="Land M."/>
            <person name="Hauser L."/>
            <person name="Chang Y."/>
            <person name="Jeffries C."/>
            <person name="Lu M."/>
            <person name="Brettin T."/>
            <person name="Detter J."/>
            <person name="Goker M."/>
            <person name="Tindall B."/>
            <person name="Beck B."/>
            <person name="McDermott T."/>
            <person name="Woyke T."/>
            <person name="Bristow J."/>
            <person name="Eisen J."/>
            <person name="Markowitz V."/>
            <person name="Hugenholtz P."/>
            <person name="Kyrpides N."/>
            <person name="Klenk H."/>
            <person name="Cheng J."/>
        </authorList>
    </citation>
    <scope>NUCLEOTIDE SEQUENCE [LARGE SCALE GENOMIC DNA]</scope>
    <source>
        <strain evidence="12">ATCC BAA-798 / YNP1</strain>
    </source>
</reference>
<gene>
    <name evidence="11" type="ordered locus">Tter_2429</name>
</gene>
<dbReference type="AlphaFoldDB" id="D1CHV3"/>
<dbReference type="GO" id="GO:0051607">
    <property type="term" value="P:defense response to virus"/>
    <property type="evidence" value="ECO:0007669"/>
    <property type="project" value="UniProtKB-KW"/>
</dbReference>
<dbReference type="GO" id="GO:0046872">
    <property type="term" value="F:metal ion binding"/>
    <property type="evidence" value="ECO:0007669"/>
    <property type="project" value="UniProtKB-KW"/>
</dbReference>
<evidence type="ECO:0000256" key="3">
    <source>
        <dbReference type="ARBA" id="ARBA00022801"/>
    </source>
</evidence>
<keyword evidence="2 9" id="KW-0479">Metal-binding</keyword>
<dbReference type="Gene3D" id="3.90.320.10">
    <property type="match status" value="1"/>
</dbReference>
<keyword evidence="3 9" id="KW-0378">Hydrolase</keyword>
<dbReference type="RefSeq" id="WP_012876355.1">
    <property type="nucleotide sequence ID" value="NC_013526.1"/>
</dbReference>
<dbReference type="NCBIfam" id="TIGR00372">
    <property type="entry name" value="cas4"/>
    <property type="match status" value="1"/>
</dbReference>
<keyword evidence="8 9" id="KW-0464">Manganese</keyword>
<organism evidence="11 12">
    <name type="scientific">Thermobaculum terrenum (strain ATCC BAA-798 / CCMEE 7001 / YNP1)</name>
    <dbReference type="NCBI Taxonomy" id="525904"/>
    <lineage>
        <taxon>Bacteria</taxon>
        <taxon>Bacillati</taxon>
        <taxon>Chloroflexota</taxon>
        <taxon>Chloroflexia</taxon>
        <taxon>Candidatus Thermobaculales</taxon>
        <taxon>Candidatus Thermobaculaceae</taxon>
        <taxon>Thermobaculum</taxon>
    </lineage>
</organism>
<evidence type="ECO:0000256" key="4">
    <source>
        <dbReference type="ARBA" id="ARBA00022839"/>
    </source>
</evidence>
<feature type="domain" description="DUF83" evidence="10">
    <location>
        <begin position="6"/>
        <end position="165"/>
    </location>
</feature>
<keyword evidence="12" id="KW-1185">Reference proteome</keyword>
<evidence type="ECO:0000256" key="6">
    <source>
        <dbReference type="ARBA" id="ARBA00023014"/>
    </source>
</evidence>
<evidence type="ECO:0000313" key="11">
    <source>
        <dbReference type="EMBL" id="ACZ43324.1"/>
    </source>
</evidence>
<evidence type="ECO:0000313" key="12">
    <source>
        <dbReference type="Proteomes" id="UP000000323"/>
    </source>
</evidence>
<proteinExistence type="inferred from homology"/>
<dbReference type="OrthoDB" id="9794720at2"/>
<dbReference type="HOGENOM" id="CLU_133784_0_0_0"/>
<dbReference type="STRING" id="525904.Tter_2429"/>
<dbReference type="PANTHER" id="PTHR37168:SF2">
    <property type="entry name" value="CRISPR-ASSOCIATED EXONUCLEASE CAS4"/>
    <property type="match status" value="1"/>
</dbReference>
<protein>
    <recommendedName>
        <fullName evidence="9">CRISPR-associated exonuclease Cas4</fullName>
        <ecNumber evidence="9">3.1.12.1</ecNumber>
    </recommendedName>
</protein>
<comment type="similarity">
    <text evidence="9">Belongs to the CRISPR-associated exonuclease Cas4 family.</text>
</comment>
<dbReference type="GO" id="GO:0051536">
    <property type="term" value="F:iron-sulfur cluster binding"/>
    <property type="evidence" value="ECO:0007669"/>
    <property type="project" value="UniProtKB-KW"/>
</dbReference>
<dbReference type="InterPro" id="IPR022765">
    <property type="entry name" value="Dna2/Cas4_DUF83"/>
</dbReference>
<name>D1CHV3_THET1</name>
<dbReference type="EC" id="3.1.12.1" evidence="9"/>
<dbReference type="eggNOG" id="COG1468">
    <property type="taxonomic scope" value="Bacteria"/>
</dbReference>
<dbReference type="InterPro" id="IPR013343">
    <property type="entry name" value="CRISPR-assoc_prot_Cas4"/>
</dbReference>
<evidence type="ECO:0000256" key="7">
    <source>
        <dbReference type="ARBA" id="ARBA00023118"/>
    </source>
</evidence>
<keyword evidence="1 9" id="KW-0540">Nuclease</keyword>
<dbReference type="GO" id="GO:0004527">
    <property type="term" value="F:exonuclease activity"/>
    <property type="evidence" value="ECO:0007669"/>
    <property type="project" value="UniProtKB-KW"/>
</dbReference>
<dbReference type="Proteomes" id="UP000000323">
    <property type="component" value="Chromosome 2"/>
</dbReference>
<comment type="cofactor">
    <cofactor evidence="9">
        <name>Mg(2+)</name>
        <dbReference type="ChEBI" id="CHEBI:18420"/>
    </cofactor>
    <cofactor evidence="9">
        <name>Mn(2+)</name>
        <dbReference type="ChEBI" id="CHEBI:29035"/>
    </cofactor>
    <text evidence="9">Mg(2+) or Mn(2+) required for ssDNA cleavage activity.</text>
</comment>